<evidence type="ECO:0000313" key="1">
    <source>
        <dbReference type="EMBL" id="PSG88439.1"/>
    </source>
</evidence>
<organism evidence="1 2">
    <name type="scientific">Aurantibacter aestuarii</name>
    <dbReference type="NCBI Taxonomy" id="1266046"/>
    <lineage>
        <taxon>Bacteria</taxon>
        <taxon>Pseudomonadati</taxon>
        <taxon>Bacteroidota</taxon>
        <taxon>Flavobacteriia</taxon>
        <taxon>Flavobacteriales</taxon>
        <taxon>Flavobacteriaceae</taxon>
        <taxon>Aurantibacter</taxon>
    </lineage>
</organism>
<protein>
    <submittedName>
        <fullName evidence="1">Uncharacterized protein</fullName>
    </submittedName>
</protein>
<dbReference type="InterPro" id="IPR054207">
    <property type="entry name" value="DUF6913"/>
</dbReference>
<name>A0A2T1N9A3_9FLAO</name>
<dbReference type="RefSeq" id="WP_106463577.1">
    <property type="nucleotide sequence ID" value="NZ_PXOQ01000009.1"/>
</dbReference>
<reference evidence="1 2" key="1">
    <citation type="submission" date="2018-03" db="EMBL/GenBank/DDBJ databases">
        <title>Mesoflavibacter sp. HG37 and Mesoflavibacter sp. HG96 sp.nov., two marine bacteria isolated from seawater of Western Pacific Ocean.</title>
        <authorList>
            <person name="Cheng H."/>
            <person name="Wu Y.-H."/>
            <person name="Guo L.-L."/>
            <person name="Xu X.-W."/>
        </authorList>
    </citation>
    <scope>NUCLEOTIDE SEQUENCE [LARGE SCALE GENOMIC DNA]</scope>
    <source>
        <strain evidence="1 2">KCTC 32269</strain>
    </source>
</reference>
<evidence type="ECO:0000313" key="2">
    <source>
        <dbReference type="Proteomes" id="UP000238426"/>
    </source>
</evidence>
<dbReference type="AlphaFoldDB" id="A0A2T1N9A3"/>
<keyword evidence="2" id="KW-1185">Reference proteome</keyword>
<accession>A0A2T1N9A3</accession>
<sequence length="169" mass="19042">MILKGLKTKSIEKATKKSISDRQFQSDSGVIKSVGVIISQNEFQLTEVEVKALFSYLQVRDFNLVSYSKKVEKNSRNSLVSPKNFGWNGVLKTKELKSFSTTNFDVLLALTETVDPFFKALFALTEAKFKISNTNKLEAVADLTIQTTAQNLNVLKTELHKYLTILNKI</sequence>
<dbReference type="OrthoDB" id="1430532at2"/>
<proteinExistence type="predicted"/>
<comment type="caution">
    <text evidence="1">The sequence shown here is derived from an EMBL/GenBank/DDBJ whole genome shotgun (WGS) entry which is preliminary data.</text>
</comment>
<dbReference type="Pfam" id="PF21857">
    <property type="entry name" value="DUF6913"/>
    <property type="match status" value="1"/>
</dbReference>
<dbReference type="EMBL" id="PXOQ01000009">
    <property type="protein sequence ID" value="PSG88439.1"/>
    <property type="molecule type" value="Genomic_DNA"/>
</dbReference>
<gene>
    <name evidence="1" type="ORF">C7H52_09050</name>
</gene>
<dbReference type="Proteomes" id="UP000238426">
    <property type="component" value="Unassembled WGS sequence"/>
</dbReference>